<dbReference type="PROSITE" id="PS00775">
    <property type="entry name" value="GLYCOSYL_HYDROL_F3"/>
    <property type="match status" value="1"/>
</dbReference>
<sequence>MMLPQVVLLAAAVPAVFAQLQPFANNTQENLDFAQSPPKYPSPWGEGLSDWKDAYEKAAAFVSQLSLLEKVNLTTGVGWEGEKCVGNTGSIPRLGFKSLCLQDSPLGVRFADFVSAFPSGQTIAATWSRDLYYRRGYAMASEHKGKGVDVQLGPAIGPLGRNAAGGRIWEGFSPDPSLSGIAVYETVKGIQDAGVIACTKHYIANEQEHFRQGGTPANLTASLSSNIDDVTMHELYLWPFAEAVRAGTGSIMCSYNQVNNSYACQNSYLNNYLLKGELGFQGFIVSDWGAQHAGVSSALAGLDMTMPGDVAFDSATSYWGPNLTIAILNGTVPQWRLDDAAIRIVAAWYYVDRPGNQVEDAPNFSSWTADTYGFKHAYAQQDYTHVNDHVDVRGEHAADIREFAAKATVLLKNKGALPLTGKEKLTAVFGSDAGENQYGPNGCADRGCDNGTLAMAWGSGTAEFPYLVTPLEAIKAEVRSCGGSIESVIDDYAYKQIDALSRRVSDVSGVCLVFANADAGEGYITVDGNEGDRNNLTLWHNGDDLIRNVTSYCNNTVVVLHTVGEVTVTPWYDHENVTAIIWAGLPGQESGNAITDVLYGKVNPGGKTPFSWARQPEDYGTEVLFDLNNGVNGPQDSFEEGIFIDYRALDKYNRTPIFEFGYGLSYTTFTFSNLNIQKHQVAAYSPTTGNSPAAPTYGSMSTNPDDYVRPANLSGVYAYIYPYINSTDLASSSGDPDFGVNYTWPAGSYDSAPQPYLPAGGAPGGNPQLWDVLFTVTATVTNTGSVAGDEVAQLYVSLGGPNDAKVQLRNFDRLSISPGQSATFTADITRKDLSNWDSGAQNWVISNYTKMVYVGNSSRKLPLSGVLSL</sequence>
<keyword evidence="6 11" id="KW-0378">Hydrolase</keyword>
<dbReference type="InterPro" id="IPR019800">
    <property type="entry name" value="Glyco_hydro_3_AS"/>
</dbReference>
<evidence type="ECO:0000313" key="14">
    <source>
        <dbReference type="EMBL" id="EMF17543.1"/>
    </source>
</evidence>
<dbReference type="EC" id="3.2.1.21" evidence="4 11"/>
<dbReference type="GeneID" id="27905044"/>
<keyword evidence="15" id="KW-1185">Reference proteome</keyword>
<evidence type="ECO:0000256" key="7">
    <source>
        <dbReference type="ARBA" id="ARBA00023180"/>
    </source>
</evidence>
<dbReference type="Gene3D" id="3.40.50.1700">
    <property type="entry name" value="Glycoside hydrolase family 3 C-terminal domain"/>
    <property type="match status" value="1"/>
</dbReference>
<dbReference type="InterPro" id="IPR036881">
    <property type="entry name" value="Glyco_hydro_3_C_sf"/>
</dbReference>
<feature type="signal peptide" evidence="12">
    <location>
        <begin position="1"/>
        <end position="18"/>
    </location>
</feature>
<dbReference type="UniPathway" id="UPA00696"/>
<dbReference type="Proteomes" id="UP000016931">
    <property type="component" value="Unassembled WGS sequence"/>
</dbReference>
<dbReference type="STRING" id="692275.N1QN62"/>
<dbReference type="AlphaFoldDB" id="N1QN62"/>
<dbReference type="InterPro" id="IPR002772">
    <property type="entry name" value="Glyco_hydro_3_C"/>
</dbReference>
<evidence type="ECO:0000256" key="8">
    <source>
        <dbReference type="ARBA" id="ARBA00023277"/>
    </source>
</evidence>
<dbReference type="HOGENOM" id="CLU_004542_2_0_1"/>
<dbReference type="FunFam" id="3.40.50.1700:FF:000003">
    <property type="entry name" value="Probable beta-glucosidase"/>
    <property type="match status" value="1"/>
</dbReference>
<dbReference type="InterPro" id="IPR050288">
    <property type="entry name" value="Cellulose_deg_GH3"/>
</dbReference>
<dbReference type="EMBL" id="KB456260">
    <property type="protein sequence ID" value="EMF17543.1"/>
    <property type="molecule type" value="Genomic_DNA"/>
</dbReference>
<dbReference type="PANTHER" id="PTHR42715">
    <property type="entry name" value="BETA-GLUCOSIDASE"/>
    <property type="match status" value="1"/>
</dbReference>
<evidence type="ECO:0000259" key="13">
    <source>
        <dbReference type="SMART" id="SM01217"/>
    </source>
</evidence>
<dbReference type="SUPFAM" id="SSF52279">
    <property type="entry name" value="Beta-D-glucan exohydrolase, C-terminal domain"/>
    <property type="match status" value="1"/>
</dbReference>
<gene>
    <name evidence="14" type="ORF">SEPMUDRAFT_160784</name>
</gene>
<evidence type="ECO:0000256" key="5">
    <source>
        <dbReference type="ARBA" id="ARBA00022729"/>
    </source>
</evidence>
<dbReference type="Pfam" id="PF14310">
    <property type="entry name" value="Fn3-like"/>
    <property type="match status" value="1"/>
</dbReference>
<protein>
    <recommendedName>
        <fullName evidence="4 11">beta-glucosidase</fullName>
        <ecNumber evidence="4 11">3.2.1.21</ecNumber>
    </recommendedName>
</protein>
<dbReference type="Gene3D" id="2.60.40.10">
    <property type="entry name" value="Immunoglobulins"/>
    <property type="match status" value="1"/>
</dbReference>
<dbReference type="PANTHER" id="PTHR42715:SF29">
    <property type="entry name" value="BETA-GLUCOSIDASE A-RELATED"/>
    <property type="match status" value="1"/>
</dbReference>
<feature type="chain" id="PRO_5004111015" description="beta-glucosidase" evidence="12">
    <location>
        <begin position="19"/>
        <end position="869"/>
    </location>
</feature>
<dbReference type="Pfam" id="PF00933">
    <property type="entry name" value="Glyco_hydro_3"/>
    <property type="match status" value="1"/>
</dbReference>
<dbReference type="FunFam" id="3.20.20.300:FF:000002">
    <property type="entry name" value="Probable beta-glucosidase"/>
    <property type="match status" value="1"/>
</dbReference>
<evidence type="ECO:0000256" key="11">
    <source>
        <dbReference type="RuleBase" id="RU361161"/>
    </source>
</evidence>
<feature type="domain" description="Fibronectin type III-like" evidence="13">
    <location>
        <begin position="790"/>
        <end position="858"/>
    </location>
</feature>
<evidence type="ECO:0000313" key="15">
    <source>
        <dbReference type="Proteomes" id="UP000016931"/>
    </source>
</evidence>
<comment type="catalytic activity">
    <reaction evidence="1 11">
        <text>Hydrolysis of terminal, non-reducing beta-D-glucosyl residues with release of beta-D-glucose.</text>
        <dbReference type="EC" id="3.2.1.21"/>
    </reaction>
</comment>
<dbReference type="GO" id="GO:0008422">
    <property type="term" value="F:beta-glucosidase activity"/>
    <property type="evidence" value="ECO:0007669"/>
    <property type="project" value="UniProtKB-EC"/>
</dbReference>
<evidence type="ECO:0000256" key="3">
    <source>
        <dbReference type="ARBA" id="ARBA00005336"/>
    </source>
</evidence>
<evidence type="ECO:0000256" key="12">
    <source>
        <dbReference type="SAM" id="SignalP"/>
    </source>
</evidence>
<keyword evidence="10 11" id="KW-0624">Polysaccharide degradation</keyword>
<evidence type="ECO:0000256" key="10">
    <source>
        <dbReference type="ARBA" id="ARBA00023326"/>
    </source>
</evidence>
<reference evidence="14 15" key="1">
    <citation type="journal article" date="2012" name="PLoS Pathog.">
        <title>Diverse lifestyles and strategies of plant pathogenesis encoded in the genomes of eighteen Dothideomycetes fungi.</title>
        <authorList>
            <person name="Ohm R.A."/>
            <person name="Feau N."/>
            <person name="Henrissat B."/>
            <person name="Schoch C.L."/>
            <person name="Horwitz B.A."/>
            <person name="Barry K.W."/>
            <person name="Condon B.J."/>
            <person name="Copeland A.C."/>
            <person name="Dhillon B."/>
            <person name="Glaser F."/>
            <person name="Hesse C.N."/>
            <person name="Kosti I."/>
            <person name="LaButti K."/>
            <person name="Lindquist E.A."/>
            <person name="Lucas S."/>
            <person name="Salamov A.A."/>
            <person name="Bradshaw R.E."/>
            <person name="Ciuffetti L."/>
            <person name="Hamelin R.C."/>
            <person name="Kema G.H.J."/>
            <person name="Lawrence C."/>
            <person name="Scott J.A."/>
            <person name="Spatafora J.W."/>
            <person name="Turgeon B.G."/>
            <person name="de Wit P.J.G.M."/>
            <person name="Zhong S."/>
            <person name="Goodwin S.B."/>
            <person name="Grigoriev I.V."/>
        </authorList>
    </citation>
    <scope>NUCLEOTIDE SEQUENCE [LARGE SCALE GENOMIC DNA]</scope>
    <source>
        <strain evidence="14 15">SO2202</strain>
    </source>
</reference>
<dbReference type="PRINTS" id="PR00133">
    <property type="entry name" value="GLHYDRLASE3"/>
</dbReference>
<comment type="similarity">
    <text evidence="3 11">Belongs to the glycosyl hydrolase 3 family.</text>
</comment>
<name>N1QN62_SPHMS</name>
<keyword evidence="8 11" id="KW-0119">Carbohydrate metabolism</keyword>
<dbReference type="Gene3D" id="3.20.20.300">
    <property type="entry name" value="Glycoside hydrolase, family 3, N-terminal domain"/>
    <property type="match status" value="1"/>
</dbReference>
<evidence type="ECO:0000256" key="6">
    <source>
        <dbReference type="ARBA" id="ARBA00022801"/>
    </source>
</evidence>
<accession>N1QN62</accession>
<dbReference type="OMA" id="DMTMAGD"/>
<comment type="pathway">
    <text evidence="2 11">Glycan metabolism; cellulose degradation.</text>
</comment>
<dbReference type="InterPro" id="IPR036962">
    <property type="entry name" value="Glyco_hydro_3_N_sf"/>
</dbReference>
<dbReference type="Pfam" id="PF01915">
    <property type="entry name" value="Glyco_hydro_3_C"/>
    <property type="match status" value="1"/>
</dbReference>
<dbReference type="eggNOG" id="ENOG502QR4D">
    <property type="taxonomic scope" value="Eukaryota"/>
</dbReference>
<dbReference type="GO" id="GO:0030245">
    <property type="term" value="P:cellulose catabolic process"/>
    <property type="evidence" value="ECO:0007669"/>
    <property type="project" value="UniProtKB-UniPathway"/>
</dbReference>
<keyword evidence="5 12" id="KW-0732">Signal</keyword>
<proteinExistence type="inferred from homology"/>
<dbReference type="SMART" id="SM01217">
    <property type="entry name" value="Fn3_like"/>
    <property type="match status" value="1"/>
</dbReference>
<evidence type="ECO:0000256" key="9">
    <source>
        <dbReference type="ARBA" id="ARBA00023295"/>
    </source>
</evidence>
<dbReference type="InterPro" id="IPR017853">
    <property type="entry name" value="GH"/>
</dbReference>
<evidence type="ECO:0000256" key="4">
    <source>
        <dbReference type="ARBA" id="ARBA00012744"/>
    </source>
</evidence>
<dbReference type="InterPro" id="IPR013783">
    <property type="entry name" value="Ig-like_fold"/>
</dbReference>
<dbReference type="SUPFAM" id="SSF51445">
    <property type="entry name" value="(Trans)glycosidases"/>
    <property type="match status" value="1"/>
</dbReference>
<dbReference type="RefSeq" id="XP_016765664.1">
    <property type="nucleotide sequence ID" value="XM_016907907.1"/>
</dbReference>
<organism evidence="14 15">
    <name type="scientific">Sphaerulina musiva (strain SO2202)</name>
    <name type="common">Poplar stem canker fungus</name>
    <name type="synonym">Septoria musiva</name>
    <dbReference type="NCBI Taxonomy" id="692275"/>
    <lineage>
        <taxon>Eukaryota</taxon>
        <taxon>Fungi</taxon>
        <taxon>Dikarya</taxon>
        <taxon>Ascomycota</taxon>
        <taxon>Pezizomycotina</taxon>
        <taxon>Dothideomycetes</taxon>
        <taxon>Dothideomycetidae</taxon>
        <taxon>Mycosphaerellales</taxon>
        <taxon>Mycosphaerellaceae</taxon>
        <taxon>Sphaerulina</taxon>
    </lineage>
</organism>
<dbReference type="InterPro" id="IPR001764">
    <property type="entry name" value="Glyco_hydro_3_N"/>
</dbReference>
<keyword evidence="7" id="KW-0325">Glycoprotein</keyword>
<keyword evidence="9 11" id="KW-0326">Glycosidase</keyword>
<dbReference type="OrthoDB" id="416222at2759"/>
<evidence type="ECO:0000256" key="2">
    <source>
        <dbReference type="ARBA" id="ARBA00004987"/>
    </source>
</evidence>
<dbReference type="InterPro" id="IPR026891">
    <property type="entry name" value="Fn3-like"/>
</dbReference>
<evidence type="ECO:0000256" key="1">
    <source>
        <dbReference type="ARBA" id="ARBA00000448"/>
    </source>
</evidence>